<gene>
    <name evidence="3" type="ORF">TMPK1_15490</name>
</gene>
<dbReference type="Pfam" id="PF06181">
    <property type="entry name" value="Urate_ox_N"/>
    <property type="match status" value="1"/>
</dbReference>
<protein>
    <submittedName>
        <fullName evidence="3">Cysteine desulfurase</fullName>
    </submittedName>
</protein>
<name>A0A8S8XBA6_9PROT</name>
<feature type="transmembrane region" description="Helical" evidence="1">
    <location>
        <begin position="81"/>
        <end position="101"/>
    </location>
</feature>
<proteinExistence type="predicted"/>
<dbReference type="SUPFAM" id="SSF46626">
    <property type="entry name" value="Cytochrome c"/>
    <property type="match status" value="1"/>
</dbReference>
<feature type="transmembrane region" description="Helical" evidence="1">
    <location>
        <begin position="17"/>
        <end position="36"/>
    </location>
</feature>
<evidence type="ECO:0000313" key="4">
    <source>
        <dbReference type="Proteomes" id="UP000681075"/>
    </source>
</evidence>
<keyword evidence="1" id="KW-0812">Transmembrane</keyword>
<dbReference type="RefSeq" id="WP_420242421.1">
    <property type="nucleotide sequence ID" value="NZ_BOPV01000001.1"/>
</dbReference>
<evidence type="ECO:0000259" key="2">
    <source>
        <dbReference type="Pfam" id="PF06181"/>
    </source>
</evidence>
<feature type="transmembrane region" description="Helical" evidence="1">
    <location>
        <begin position="143"/>
        <end position="161"/>
    </location>
</feature>
<feature type="transmembrane region" description="Helical" evidence="1">
    <location>
        <begin position="167"/>
        <end position="188"/>
    </location>
</feature>
<dbReference type="GO" id="GO:0009055">
    <property type="term" value="F:electron transfer activity"/>
    <property type="evidence" value="ECO:0007669"/>
    <property type="project" value="InterPro"/>
</dbReference>
<dbReference type="InterPro" id="IPR036909">
    <property type="entry name" value="Cyt_c-like_dom_sf"/>
</dbReference>
<dbReference type="EMBL" id="BOPV01000001">
    <property type="protein sequence ID" value="GIL39312.1"/>
    <property type="molecule type" value="Genomic_DNA"/>
</dbReference>
<feature type="transmembrane region" description="Helical" evidence="1">
    <location>
        <begin position="274"/>
        <end position="294"/>
    </location>
</feature>
<dbReference type="InterPro" id="IPR010389">
    <property type="entry name" value="Urate_ox_N"/>
</dbReference>
<comment type="caution">
    <text evidence="3">The sequence shown here is derived from an EMBL/GenBank/DDBJ whole genome shotgun (WGS) entry which is preliminary data.</text>
</comment>
<evidence type="ECO:0000256" key="1">
    <source>
        <dbReference type="SAM" id="Phobius"/>
    </source>
</evidence>
<keyword evidence="4" id="KW-1185">Reference proteome</keyword>
<dbReference type="Proteomes" id="UP000681075">
    <property type="component" value="Unassembled WGS sequence"/>
</dbReference>
<dbReference type="AlphaFoldDB" id="A0A8S8XBA6"/>
<feature type="domain" description="Urate oxidase N-terminal" evidence="2">
    <location>
        <begin position="7"/>
        <end position="289"/>
    </location>
</feature>
<feature type="transmembrane region" description="Helical" evidence="1">
    <location>
        <begin position="243"/>
        <end position="262"/>
    </location>
</feature>
<evidence type="ECO:0000313" key="3">
    <source>
        <dbReference type="EMBL" id="GIL39312.1"/>
    </source>
</evidence>
<feature type="transmembrane region" description="Helical" evidence="1">
    <location>
        <begin position="113"/>
        <end position="131"/>
    </location>
</feature>
<organism evidence="3 4">
    <name type="scientific">Roseiterribacter gracilis</name>
    <dbReference type="NCBI Taxonomy" id="2812848"/>
    <lineage>
        <taxon>Bacteria</taxon>
        <taxon>Pseudomonadati</taxon>
        <taxon>Pseudomonadota</taxon>
        <taxon>Alphaproteobacteria</taxon>
        <taxon>Rhodospirillales</taxon>
        <taxon>Roseiterribacteraceae</taxon>
        <taxon>Roseiterribacter</taxon>
    </lineage>
</organism>
<reference evidence="3" key="1">
    <citation type="submission" date="2021-02" db="EMBL/GenBank/DDBJ databases">
        <title>Genome sequence of Rhodospirillales sp. strain TMPK1 isolated from soil.</title>
        <authorList>
            <person name="Nakai R."/>
            <person name="Kusada H."/>
            <person name="Tamaki H."/>
        </authorList>
    </citation>
    <scope>NUCLEOTIDE SEQUENCE</scope>
    <source>
        <strain evidence="3">TMPK1</strain>
    </source>
</reference>
<sequence length="384" mass="42497">MEFALPLLEWLTFGLRWLHVVVAIAWIGSSFYFIALDASLKDGEAWQVHGGGFYRMKKYLVAPPELPEHLTWFKWESYSTWITGFFLLATLYYGSASLFLIDPATDLLTPWQAIGVSLAGLAIGWFLYDSICTSDIGRSDRRLIVVLFVLLVLAAYFYTHVFSGRGAFMQIGATIATWMSANVFLVIIPNQKKAVAMLLKGETPPAYLGKRSKQRSLHNNYLTLPVVFLMLSNHNPLAFATQFNWVIIALLLIAGAAIRHFFNEMHAGRKEPWWCWAVAAACGVAIVALSLAGAPRDDAQAASLPPTRTQLVETVQTRCAMCHAAQPVWPGLAHAPRGVRLDSEAEIVRHLSEVRAQAGLSRAMPPGNLTEMTAAERALLRAVP</sequence>
<keyword evidence="1" id="KW-0472">Membrane</keyword>
<keyword evidence="1" id="KW-1133">Transmembrane helix</keyword>
<dbReference type="GO" id="GO:0020037">
    <property type="term" value="F:heme binding"/>
    <property type="evidence" value="ECO:0007669"/>
    <property type="project" value="InterPro"/>
</dbReference>
<accession>A0A8S8XBA6</accession>